<dbReference type="InterPro" id="IPR023485">
    <property type="entry name" value="Ptyr_pPase"/>
</dbReference>
<keyword evidence="2" id="KW-0059">Arsenical resistance</keyword>
<keyword evidence="5" id="KW-0676">Redox-active center</keyword>
<keyword evidence="1" id="KW-0963">Cytoplasm</keyword>
<comment type="caution">
    <text evidence="7">The sequence shown here is derived from an EMBL/GenBank/DDBJ whole genome shotgun (WGS) entry which is preliminary data.</text>
</comment>
<evidence type="ECO:0000256" key="1">
    <source>
        <dbReference type="ARBA" id="ARBA00022490"/>
    </source>
</evidence>
<dbReference type="GO" id="GO:0030612">
    <property type="term" value="F:arsenate reductase (thioredoxin) activity"/>
    <property type="evidence" value="ECO:0007669"/>
    <property type="project" value="UniProtKB-EC"/>
</dbReference>
<keyword evidence="4" id="KW-1015">Disulfide bond</keyword>
<dbReference type="SUPFAM" id="SSF52788">
    <property type="entry name" value="Phosphotyrosine protein phosphatases I"/>
    <property type="match status" value="1"/>
</dbReference>
<dbReference type="SMART" id="SM00226">
    <property type="entry name" value="LMWPc"/>
    <property type="match status" value="1"/>
</dbReference>
<dbReference type="EC" id="1.20.4.4" evidence="7"/>
<dbReference type="InterPro" id="IPR014064">
    <property type="entry name" value="Arsenate_reductase_ArsC"/>
</dbReference>
<dbReference type="Pfam" id="PF01451">
    <property type="entry name" value="LMWPc"/>
    <property type="match status" value="1"/>
</dbReference>
<evidence type="ECO:0000259" key="6">
    <source>
        <dbReference type="SMART" id="SM00226"/>
    </source>
</evidence>
<evidence type="ECO:0000313" key="8">
    <source>
        <dbReference type="Proteomes" id="UP001256711"/>
    </source>
</evidence>
<dbReference type="RefSeq" id="WP_311834773.1">
    <property type="nucleotide sequence ID" value="NZ_JARQBJ010000001.1"/>
</dbReference>
<dbReference type="CDD" id="cd16345">
    <property type="entry name" value="LMWP_ArsC"/>
    <property type="match status" value="1"/>
</dbReference>
<sequence length="152" mass="16797">MQKIYFLCTGNSCRSQMAEGYGHTLLPRDQFEIKSAGIETHGLNPKAVAVMAEDGVDISQQTSDLIDATYFQEADLIVTLCGDAKDKCPRIPLTATYLHWDLQDPAKAQGSEAEIMAAFRKTRDLVKAHVLELLNVTAEENCPSWKIPAPPF</sequence>
<reference evidence="7" key="1">
    <citation type="submission" date="2023-03" db="EMBL/GenBank/DDBJ databases">
        <authorList>
            <person name="Shen W."/>
            <person name="Cai J."/>
        </authorList>
    </citation>
    <scope>NUCLEOTIDE SEQUENCE</scope>
    <source>
        <strain evidence="7">B226-2</strain>
    </source>
</reference>
<evidence type="ECO:0000256" key="4">
    <source>
        <dbReference type="ARBA" id="ARBA00023157"/>
    </source>
</evidence>
<dbReference type="Gene3D" id="3.40.50.2300">
    <property type="match status" value="1"/>
</dbReference>
<evidence type="ECO:0000256" key="2">
    <source>
        <dbReference type="ARBA" id="ARBA00022849"/>
    </source>
</evidence>
<feature type="domain" description="Phosphotyrosine protein phosphatase I" evidence="6">
    <location>
        <begin position="2"/>
        <end position="136"/>
    </location>
</feature>
<dbReference type="Proteomes" id="UP001256711">
    <property type="component" value="Unassembled WGS sequence"/>
</dbReference>
<name>A0AAW8TT89_9ENTE</name>
<dbReference type="GO" id="GO:0004725">
    <property type="term" value="F:protein tyrosine phosphatase activity"/>
    <property type="evidence" value="ECO:0007669"/>
    <property type="project" value="InterPro"/>
</dbReference>
<dbReference type="GO" id="GO:0046685">
    <property type="term" value="P:response to arsenic-containing substance"/>
    <property type="evidence" value="ECO:0007669"/>
    <property type="project" value="UniProtKB-KW"/>
</dbReference>
<proteinExistence type="predicted"/>
<gene>
    <name evidence="7" type="primary">arsC</name>
    <name evidence="7" type="ORF">P7H43_00110</name>
</gene>
<protein>
    <submittedName>
        <fullName evidence="7">Arsenate reductase (Thioredoxin)</fullName>
        <ecNumber evidence="7">1.20.4.4</ecNumber>
    </submittedName>
</protein>
<organism evidence="7 8">
    <name type="scientific">Enterococcus asini</name>
    <dbReference type="NCBI Taxonomy" id="57732"/>
    <lineage>
        <taxon>Bacteria</taxon>
        <taxon>Bacillati</taxon>
        <taxon>Bacillota</taxon>
        <taxon>Bacilli</taxon>
        <taxon>Lactobacillales</taxon>
        <taxon>Enterococcaceae</taxon>
        <taxon>Enterococcus</taxon>
    </lineage>
</organism>
<dbReference type="PANTHER" id="PTHR43428:SF1">
    <property type="entry name" value="ARSENATE REDUCTASE"/>
    <property type="match status" value="1"/>
</dbReference>
<keyword evidence="3 7" id="KW-0560">Oxidoreductase</keyword>
<evidence type="ECO:0000256" key="5">
    <source>
        <dbReference type="ARBA" id="ARBA00023284"/>
    </source>
</evidence>
<dbReference type="PANTHER" id="PTHR43428">
    <property type="entry name" value="ARSENATE REDUCTASE"/>
    <property type="match status" value="1"/>
</dbReference>
<dbReference type="NCBIfam" id="TIGR02691">
    <property type="entry name" value="arsC_pI258_fam"/>
    <property type="match status" value="1"/>
</dbReference>
<evidence type="ECO:0000256" key="3">
    <source>
        <dbReference type="ARBA" id="ARBA00023002"/>
    </source>
</evidence>
<dbReference type="InterPro" id="IPR036196">
    <property type="entry name" value="Ptyr_pPase_sf"/>
</dbReference>
<dbReference type="EMBL" id="JARQBJ010000001">
    <property type="protein sequence ID" value="MDT2808904.1"/>
    <property type="molecule type" value="Genomic_DNA"/>
</dbReference>
<evidence type="ECO:0000313" key="7">
    <source>
        <dbReference type="EMBL" id="MDT2808904.1"/>
    </source>
</evidence>
<dbReference type="AlphaFoldDB" id="A0AAW8TT89"/>
<accession>A0AAW8TT89</accession>